<dbReference type="HOGENOM" id="CLU_1044817_0_0_7"/>
<dbReference type="GO" id="GO:0008168">
    <property type="term" value="F:methyltransferase activity"/>
    <property type="evidence" value="ECO:0007669"/>
    <property type="project" value="UniProtKB-KW"/>
</dbReference>
<dbReference type="InterPro" id="IPR029063">
    <property type="entry name" value="SAM-dependent_MTases_sf"/>
</dbReference>
<dbReference type="CDD" id="cd02440">
    <property type="entry name" value="AdoMet_MTases"/>
    <property type="match status" value="1"/>
</dbReference>
<protein>
    <submittedName>
        <fullName evidence="2">Methylase involved in ubiquinone/menaquinone biosynthesis</fullName>
    </submittedName>
</protein>
<dbReference type="GO" id="GO:0032259">
    <property type="term" value="P:methylation"/>
    <property type="evidence" value="ECO:0007669"/>
    <property type="project" value="UniProtKB-KW"/>
</dbReference>
<gene>
    <name evidence="2" type="ordered locus">Desti_2962</name>
</gene>
<dbReference type="eggNOG" id="COG2226">
    <property type="taxonomic scope" value="Bacteria"/>
</dbReference>
<evidence type="ECO:0000313" key="2">
    <source>
        <dbReference type="EMBL" id="AFM25631.1"/>
    </source>
</evidence>
<name>I4C7U0_DESTA</name>
<dbReference type="AlphaFoldDB" id="I4C7U0"/>
<dbReference type="Proteomes" id="UP000006055">
    <property type="component" value="Chromosome"/>
</dbReference>
<dbReference type="InterPro" id="IPR041698">
    <property type="entry name" value="Methyltransf_25"/>
</dbReference>
<dbReference type="PANTHER" id="PTHR43591">
    <property type="entry name" value="METHYLTRANSFERASE"/>
    <property type="match status" value="1"/>
</dbReference>
<feature type="domain" description="Methyltransferase" evidence="1">
    <location>
        <begin position="54"/>
        <end position="148"/>
    </location>
</feature>
<reference evidence="3" key="1">
    <citation type="submission" date="2012-06" db="EMBL/GenBank/DDBJ databases">
        <title>Complete sequence of chromosome of Desulfomonile tiedjei DSM 6799.</title>
        <authorList>
            <person name="Lucas S."/>
            <person name="Copeland A."/>
            <person name="Lapidus A."/>
            <person name="Glavina del Rio T."/>
            <person name="Dalin E."/>
            <person name="Tice H."/>
            <person name="Bruce D."/>
            <person name="Goodwin L."/>
            <person name="Pitluck S."/>
            <person name="Peters L."/>
            <person name="Ovchinnikova G."/>
            <person name="Zeytun A."/>
            <person name="Lu M."/>
            <person name="Kyrpides N."/>
            <person name="Mavromatis K."/>
            <person name="Ivanova N."/>
            <person name="Brettin T."/>
            <person name="Detter J.C."/>
            <person name="Han C."/>
            <person name="Larimer F."/>
            <person name="Land M."/>
            <person name="Hauser L."/>
            <person name="Markowitz V."/>
            <person name="Cheng J.-F."/>
            <person name="Hugenholtz P."/>
            <person name="Woyke T."/>
            <person name="Wu D."/>
            <person name="Spring S."/>
            <person name="Schroeder M."/>
            <person name="Brambilla E."/>
            <person name="Klenk H.-P."/>
            <person name="Eisen J.A."/>
        </authorList>
    </citation>
    <scope>NUCLEOTIDE SEQUENCE [LARGE SCALE GENOMIC DNA]</scope>
    <source>
        <strain evidence="3">ATCC 49306 / DSM 6799 / DCB-1</strain>
    </source>
</reference>
<keyword evidence="2" id="KW-0808">Transferase</keyword>
<sequence length="266" mass="30014">MIENAKVAKIKSAVRSNFDKSPSFYESFEQKHGFFRSLNRTLISRMSLSAVADVLDVGCGTGASCRQIADYLPQGRVWGLDNSPAMLETARELSGGNSRIIYVEGDAGRLDEYFDFTFDAVIYSASIFLIPDYERSLKCAAKLLKPGGSLGLTFMDGVYDPKQRNLFELAEKTAKQGVSLRKPVDQGKFEQFFAGMFPAYRLWNEDFQLSEAVLKEFFSVPAMSAGLFPGKDYSERVRSIESLFQHMPRCRFLFRWRLMVGELTGN</sequence>
<organism evidence="2 3">
    <name type="scientific">Desulfomonile tiedjei (strain ATCC 49306 / DSM 6799 / DCB-1)</name>
    <dbReference type="NCBI Taxonomy" id="706587"/>
    <lineage>
        <taxon>Bacteria</taxon>
        <taxon>Pseudomonadati</taxon>
        <taxon>Thermodesulfobacteriota</taxon>
        <taxon>Desulfomonilia</taxon>
        <taxon>Desulfomonilales</taxon>
        <taxon>Desulfomonilaceae</taxon>
        <taxon>Desulfomonile</taxon>
    </lineage>
</organism>
<dbReference type="EMBL" id="CP003360">
    <property type="protein sequence ID" value="AFM25631.1"/>
    <property type="molecule type" value="Genomic_DNA"/>
</dbReference>
<dbReference type="KEGG" id="dti:Desti_2962"/>
<dbReference type="OrthoDB" id="9811589at2"/>
<dbReference type="RefSeq" id="WP_014810768.1">
    <property type="nucleotide sequence ID" value="NC_018025.1"/>
</dbReference>
<dbReference type="Pfam" id="PF13649">
    <property type="entry name" value="Methyltransf_25"/>
    <property type="match status" value="1"/>
</dbReference>
<dbReference type="SUPFAM" id="SSF53335">
    <property type="entry name" value="S-adenosyl-L-methionine-dependent methyltransferases"/>
    <property type="match status" value="1"/>
</dbReference>
<evidence type="ECO:0000259" key="1">
    <source>
        <dbReference type="Pfam" id="PF13649"/>
    </source>
</evidence>
<keyword evidence="3" id="KW-1185">Reference proteome</keyword>
<proteinExistence type="predicted"/>
<dbReference type="STRING" id="706587.Desti_2962"/>
<keyword evidence="2" id="KW-0830">Ubiquinone</keyword>
<accession>I4C7U0</accession>
<evidence type="ECO:0000313" key="3">
    <source>
        <dbReference type="Proteomes" id="UP000006055"/>
    </source>
</evidence>
<dbReference type="Gene3D" id="3.40.50.150">
    <property type="entry name" value="Vaccinia Virus protein VP39"/>
    <property type="match status" value="1"/>
</dbReference>
<keyword evidence="2" id="KW-0489">Methyltransferase</keyword>